<sequence length="97" mass="11737">MKLIFDVSVLAWSVRNNKAKTGIFRVIENLLKQFIHDPEIDLYLSSVHGNICDFYKYLEIHNIKIESDHLLVPQSYSEYKDRLFLFYLWFLDLFEFK</sequence>
<organism evidence="1 2">
    <name type="scientific">Leptospira vanthielii</name>
    <dbReference type="NCBI Taxonomy" id="293085"/>
    <lineage>
        <taxon>Bacteria</taxon>
        <taxon>Pseudomonadati</taxon>
        <taxon>Spirochaetota</taxon>
        <taxon>Spirochaetia</taxon>
        <taxon>Leptospirales</taxon>
        <taxon>Leptospiraceae</taxon>
        <taxon>Leptospira</taxon>
    </lineage>
</organism>
<accession>A0ABY2NSN1</accession>
<name>A0ABY2NSN1_9LEPT</name>
<evidence type="ECO:0000313" key="1">
    <source>
        <dbReference type="EMBL" id="TGM60646.1"/>
    </source>
</evidence>
<dbReference type="EMBL" id="RQHF01000008">
    <property type="protein sequence ID" value="TGM60646.1"/>
    <property type="molecule type" value="Genomic_DNA"/>
</dbReference>
<protein>
    <submittedName>
        <fullName evidence="1">Glycosyltransferase family 1 protein</fullName>
    </submittedName>
</protein>
<comment type="caution">
    <text evidence="1">The sequence shown here is derived from an EMBL/GenBank/DDBJ whole genome shotgun (WGS) entry which is preliminary data.</text>
</comment>
<feature type="non-terminal residue" evidence="1">
    <location>
        <position position="97"/>
    </location>
</feature>
<evidence type="ECO:0000313" key="2">
    <source>
        <dbReference type="Proteomes" id="UP000298112"/>
    </source>
</evidence>
<proteinExistence type="predicted"/>
<reference evidence="2" key="1">
    <citation type="journal article" date="2019" name="PLoS Negl. Trop. Dis.">
        <title>Revisiting the worldwide diversity of Leptospira species in the environment.</title>
        <authorList>
            <person name="Vincent A.T."/>
            <person name="Schiettekatte O."/>
            <person name="Bourhy P."/>
            <person name="Veyrier F.J."/>
            <person name="Picardeau M."/>
        </authorList>
    </citation>
    <scope>NUCLEOTIDE SEQUENCE [LARGE SCALE GENOMIC DNA]</scope>
    <source>
        <strain evidence="2">201601955</strain>
    </source>
</reference>
<gene>
    <name evidence="1" type="ORF">EHQ95_01865</name>
</gene>
<dbReference type="Proteomes" id="UP000298112">
    <property type="component" value="Unassembled WGS sequence"/>
</dbReference>
<keyword evidence="2" id="KW-1185">Reference proteome</keyword>